<evidence type="ECO:0000313" key="2">
    <source>
        <dbReference type="Proteomes" id="UP001163096"/>
    </source>
</evidence>
<reference evidence="1" key="1">
    <citation type="submission" date="2022-11" db="EMBL/GenBank/DDBJ databases">
        <title>Complete genome sequence of Methanogenium organophilum DSM 3596.</title>
        <authorList>
            <person name="Chen S.-C."/>
            <person name="Lai S.-J."/>
            <person name="You Y.-T."/>
        </authorList>
    </citation>
    <scope>NUCLEOTIDE SEQUENCE</scope>
    <source>
        <strain evidence="1">DSM 3596</strain>
    </source>
</reference>
<proteinExistence type="predicted"/>
<accession>A0A9X9S555</accession>
<gene>
    <name evidence="1" type="ORF">OU421_02255</name>
</gene>
<dbReference type="AlphaFoldDB" id="A0A9X9S555"/>
<dbReference type="Proteomes" id="UP001163096">
    <property type="component" value="Chromosome"/>
</dbReference>
<protein>
    <submittedName>
        <fullName evidence="1">DUF169 domain-containing protein</fullName>
    </submittedName>
</protein>
<keyword evidence="2" id="KW-1185">Reference proteome</keyword>
<dbReference type="InterPro" id="IPR003748">
    <property type="entry name" value="DUF169"/>
</dbReference>
<dbReference type="RefSeq" id="WP_268186979.1">
    <property type="nucleotide sequence ID" value="NZ_CP113361.1"/>
</dbReference>
<name>A0A9X9S555_METOG</name>
<sequence>MTYETNAKELKELLGLKGSPVAVKLVHSGDEIPAGYEKVPEKSRHCQFVQDARLNGMKGYATQDDHMCKGGAGVMGIETLPEQVANGSTYHKLGNFKTAEGALDTVSAIPKSTESHYASLYSPLETAEFEPDVIVIVATPRQALRLSQAYLHEKGGRISSDYSGIQSLCGDAVVAVKERGVPNMTLGCNGSRKFSGIAEDEVILGIPPKNLPAIVEALKVFKEKWG</sequence>
<evidence type="ECO:0000313" key="1">
    <source>
        <dbReference type="EMBL" id="WAI01716.1"/>
    </source>
</evidence>
<organism evidence="1 2">
    <name type="scientific">Methanogenium organophilum</name>
    <dbReference type="NCBI Taxonomy" id="2199"/>
    <lineage>
        <taxon>Archaea</taxon>
        <taxon>Methanobacteriati</taxon>
        <taxon>Methanobacteriota</taxon>
        <taxon>Stenosarchaea group</taxon>
        <taxon>Methanomicrobia</taxon>
        <taxon>Methanomicrobiales</taxon>
        <taxon>Methanomicrobiaceae</taxon>
        <taxon>Methanogenium</taxon>
    </lineage>
</organism>
<dbReference type="KEGG" id="mou:OU421_02255"/>
<dbReference type="PANTHER" id="PTHR37954">
    <property type="entry name" value="BLL4979 PROTEIN"/>
    <property type="match status" value="1"/>
</dbReference>
<dbReference type="EMBL" id="CP113361">
    <property type="protein sequence ID" value="WAI01716.1"/>
    <property type="molecule type" value="Genomic_DNA"/>
</dbReference>
<dbReference type="Pfam" id="PF02596">
    <property type="entry name" value="DUF169"/>
    <property type="match status" value="1"/>
</dbReference>
<dbReference type="PANTHER" id="PTHR37954:SF3">
    <property type="entry name" value="DUF169 DOMAIN-CONTAINING PROTEIN"/>
    <property type="match status" value="1"/>
</dbReference>
<dbReference type="GeneID" id="76833887"/>